<organism evidence="10 11">
    <name type="scientific">Cyphellophora europaea (strain CBS 101466)</name>
    <name type="common">Phialophora europaea</name>
    <dbReference type="NCBI Taxonomy" id="1220924"/>
    <lineage>
        <taxon>Eukaryota</taxon>
        <taxon>Fungi</taxon>
        <taxon>Dikarya</taxon>
        <taxon>Ascomycota</taxon>
        <taxon>Pezizomycotina</taxon>
        <taxon>Eurotiomycetes</taxon>
        <taxon>Chaetothyriomycetidae</taxon>
        <taxon>Chaetothyriales</taxon>
        <taxon>Cyphellophoraceae</taxon>
        <taxon>Cyphellophora</taxon>
    </lineage>
</organism>
<dbReference type="PROSITE" id="PS01053">
    <property type="entry name" value="ARGINASE_1"/>
    <property type="match status" value="1"/>
</dbReference>
<dbReference type="CDD" id="cd11592">
    <property type="entry name" value="Agmatinase_PAH"/>
    <property type="match status" value="1"/>
</dbReference>
<evidence type="ECO:0000256" key="1">
    <source>
        <dbReference type="ARBA" id="ARBA00001936"/>
    </source>
</evidence>
<dbReference type="HOGENOM" id="CLU_039478_1_0_1"/>
<dbReference type="GO" id="GO:0008295">
    <property type="term" value="P:spermidine biosynthetic process"/>
    <property type="evidence" value="ECO:0007669"/>
    <property type="project" value="UniProtKB-KW"/>
</dbReference>
<dbReference type="PANTHER" id="PTHR11358:SF28">
    <property type="entry name" value="HYPOTHETICAL ARGINASE FAMILY PROTEIN (EUROFUNG)"/>
    <property type="match status" value="1"/>
</dbReference>
<protein>
    <submittedName>
        <fullName evidence="10">Agmatinase</fullName>
    </submittedName>
</protein>
<keyword evidence="2" id="KW-0479">Metal-binding</keyword>
<evidence type="ECO:0000256" key="9">
    <source>
        <dbReference type="SAM" id="SignalP"/>
    </source>
</evidence>
<dbReference type="InParanoid" id="W2RJ06"/>
<evidence type="ECO:0000256" key="6">
    <source>
        <dbReference type="ARBA" id="ARBA00023211"/>
    </source>
</evidence>
<feature type="signal peptide" evidence="9">
    <location>
        <begin position="1"/>
        <end position="24"/>
    </location>
</feature>
<dbReference type="EMBL" id="KB822725">
    <property type="protein sequence ID" value="ETN36320.1"/>
    <property type="molecule type" value="Genomic_DNA"/>
</dbReference>
<accession>W2RJ06</accession>
<keyword evidence="6" id="KW-0464">Manganese</keyword>
<dbReference type="InterPro" id="IPR006035">
    <property type="entry name" value="Ureohydrolase"/>
</dbReference>
<dbReference type="Gene3D" id="3.40.800.10">
    <property type="entry name" value="Ureohydrolase domain"/>
    <property type="match status" value="1"/>
</dbReference>
<dbReference type="SUPFAM" id="SSF52768">
    <property type="entry name" value="Arginase/deacetylase"/>
    <property type="match status" value="1"/>
</dbReference>
<comment type="cofactor">
    <cofactor evidence="1">
        <name>Mn(2+)</name>
        <dbReference type="ChEBI" id="CHEBI:29035"/>
    </cofactor>
</comment>
<evidence type="ECO:0000256" key="5">
    <source>
        <dbReference type="ARBA" id="ARBA00023115"/>
    </source>
</evidence>
<dbReference type="GO" id="GO:0046872">
    <property type="term" value="F:metal ion binding"/>
    <property type="evidence" value="ECO:0007669"/>
    <property type="project" value="UniProtKB-KW"/>
</dbReference>
<keyword evidence="11" id="KW-1185">Reference proteome</keyword>
<evidence type="ECO:0000256" key="7">
    <source>
        <dbReference type="PROSITE-ProRule" id="PRU00742"/>
    </source>
</evidence>
<reference evidence="10 11" key="1">
    <citation type="submission" date="2013-03" db="EMBL/GenBank/DDBJ databases">
        <title>The Genome Sequence of Phialophora europaea CBS 101466.</title>
        <authorList>
            <consortium name="The Broad Institute Genomics Platform"/>
            <person name="Cuomo C."/>
            <person name="de Hoog S."/>
            <person name="Gorbushina A."/>
            <person name="Walker B."/>
            <person name="Young S.K."/>
            <person name="Zeng Q."/>
            <person name="Gargeya S."/>
            <person name="Fitzgerald M."/>
            <person name="Haas B."/>
            <person name="Abouelleil A."/>
            <person name="Allen A.W."/>
            <person name="Alvarado L."/>
            <person name="Arachchi H.M."/>
            <person name="Berlin A.M."/>
            <person name="Chapman S.B."/>
            <person name="Gainer-Dewar J."/>
            <person name="Goldberg J."/>
            <person name="Griggs A."/>
            <person name="Gujja S."/>
            <person name="Hansen M."/>
            <person name="Howarth C."/>
            <person name="Imamovic A."/>
            <person name="Ireland A."/>
            <person name="Larimer J."/>
            <person name="McCowan C."/>
            <person name="Murphy C."/>
            <person name="Pearson M."/>
            <person name="Poon T.W."/>
            <person name="Priest M."/>
            <person name="Roberts A."/>
            <person name="Saif S."/>
            <person name="Shea T."/>
            <person name="Sisk P."/>
            <person name="Sykes S."/>
            <person name="Wortman J."/>
            <person name="Nusbaum C."/>
            <person name="Birren B."/>
        </authorList>
    </citation>
    <scope>NUCLEOTIDE SEQUENCE [LARGE SCALE GENOMIC DNA]</scope>
    <source>
        <strain evidence="10 11">CBS 101466</strain>
    </source>
</reference>
<dbReference type="InterPro" id="IPR023696">
    <property type="entry name" value="Ureohydrolase_dom_sf"/>
</dbReference>
<keyword evidence="5" id="KW-0620">Polyamine biosynthesis</keyword>
<evidence type="ECO:0000256" key="2">
    <source>
        <dbReference type="ARBA" id="ARBA00022723"/>
    </source>
</evidence>
<evidence type="ECO:0000313" key="11">
    <source>
        <dbReference type="Proteomes" id="UP000030752"/>
    </source>
</evidence>
<dbReference type="eggNOG" id="KOG2964">
    <property type="taxonomic scope" value="Eukaryota"/>
</dbReference>
<dbReference type="FunFam" id="3.40.800.10:FF:000001">
    <property type="entry name" value="Agmatinase"/>
    <property type="match status" value="1"/>
</dbReference>
<evidence type="ECO:0000256" key="8">
    <source>
        <dbReference type="RuleBase" id="RU003684"/>
    </source>
</evidence>
<dbReference type="STRING" id="1220924.W2RJ06"/>
<dbReference type="AlphaFoldDB" id="W2RJ06"/>
<dbReference type="VEuPathDB" id="FungiDB:HMPREF1541_08597"/>
<evidence type="ECO:0000256" key="4">
    <source>
        <dbReference type="ARBA" id="ARBA00023066"/>
    </source>
</evidence>
<dbReference type="Proteomes" id="UP000030752">
    <property type="component" value="Unassembled WGS sequence"/>
</dbReference>
<evidence type="ECO:0000313" key="10">
    <source>
        <dbReference type="EMBL" id="ETN36320.1"/>
    </source>
</evidence>
<dbReference type="Pfam" id="PF00491">
    <property type="entry name" value="Arginase"/>
    <property type="match status" value="1"/>
</dbReference>
<proteinExistence type="inferred from homology"/>
<evidence type="ECO:0000256" key="3">
    <source>
        <dbReference type="ARBA" id="ARBA00022801"/>
    </source>
</evidence>
<keyword evidence="3 8" id="KW-0378">Hydrolase</keyword>
<dbReference type="PANTHER" id="PTHR11358">
    <property type="entry name" value="ARGINASE/AGMATINASE"/>
    <property type="match status" value="1"/>
</dbReference>
<name>W2RJ06_CYPE1</name>
<dbReference type="PROSITE" id="PS51409">
    <property type="entry name" value="ARGINASE_2"/>
    <property type="match status" value="1"/>
</dbReference>
<dbReference type="RefSeq" id="XP_008721138.1">
    <property type="nucleotide sequence ID" value="XM_008722916.1"/>
</dbReference>
<dbReference type="InterPro" id="IPR020855">
    <property type="entry name" value="Ureohydrolase_Mn_BS"/>
</dbReference>
<keyword evidence="9" id="KW-0732">Signal</keyword>
<keyword evidence="4" id="KW-0745">Spermidine biosynthesis</keyword>
<comment type="similarity">
    <text evidence="7 8">Belongs to the arginase family.</text>
</comment>
<dbReference type="GO" id="GO:0008783">
    <property type="term" value="F:agmatinase activity"/>
    <property type="evidence" value="ECO:0007669"/>
    <property type="project" value="TreeGrafter"/>
</dbReference>
<sequence>MRAIMHLTKLCTIWGSLLTTLVLTRDIVLPPILEIQLDGHQASMGARSADFSPDQTYAGLTTYANLPWLHCLSTDSSITPFDIAFLGAPFDTGTTGRPGARFGPTGIRLGSRRIHAGGSWSPYTHENSFQSWARIVDCGDAPLTFLDNTAALKQLGQAHKTVSNRQTNATELASVPRIITLGGDHLTTLAALRSTYNHWGAVSVIHFDSHIDTWDPKLLGGGISHYAGVNHGTFLHIAHEEGLILNASAHAGIRAPAVNKKYDWKNDKRCGFEIVTARDIDKIGVAGIIDKLKARVGSNKVYISVDIDVLDPAHAPATGTAEVGGWTTRELLSILDGLEGLKVIGADVVEVAPVYDNAGETTTLAAAEVAHSLMTLMVQTPVKALIDE</sequence>
<dbReference type="OrthoDB" id="288726at2759"/>
<gene>
    <name evidence="10" type="ORF">HMPREF1541_08597</name>
</gene>
<feature type="chain" id="PRO_5004823502" evidence="9">
    <location>
        <begin position="25"/>
        <end position="388"/>
    </location>
</feature>
<dbReference type="GeneID" id="19975936"/>
<dbReference type="PRINTS" id="PR00116">
    <property type="entry name" value="ARGINASE"/>
</dbReference>
<dbReference type="GO" id="GO:0033389">
    <property type="term" value="P:putrescine biosynthetic process from arginine, via agmatine"/>
    <property type="evidence" value="ECO:0007669"/>
    <property type="project" value="TreeGrafter"/>
</dbReference>